<keyword evidence="2" id="KW-1185">Reference proteome</keyword>
<name>A0ABP3MP48_SACER</name>
<gene>
    <name evidence="1" type="ORF">GCM10009533_24410</name>
</gene>
<comment type="caution">
    <text evidence="1">The sequence shown here is derived from an EMBL/GenBank/DDBJ whole genome shotgun (WGS) entry which is preliminary data.</text>
</comment>
<dbReference type="InterPro" id="IPR036188">
    <property type="entry name" value="FAD/NAD-bd_sf"/>
</dbReference>
<evidence type="ECO:0000313" key="2">
    <source>
        <dbReference type="Proteomes" id="UP001500729"/>
    </source>
</evidence>
<dbReference type="SUPFAM" id="SSF51905">
    <property type="entry name" value="FAD/NAD(P)-binding domain"/>
    <property type="match status" value="1"/>
</dbReference>
<evidence type="ECO:0000313" key="1">
    <source>
        <dbReference type="EMBL" id="GAA0524235.1"/>
    </source>
</evidence>
<dbReference type="Proteomes" id="UP001500729">
    <property type="component" value="Unassembled WGS sequence"/>
</dbReference>
<protein>
    <submittedName>
        <fullName evidence="1">Uncharacterized protein</fullName>
    </submittedName>
</protein>
<proteinExistence type="predicted"/>
<dbReference type="Gene3D" id="3.50.50.60">
    <property type="entry name" value="FAD/NAD(P)-binding domain"/>
    <property type="match status" value="1"/>
</dbReference>
<sequence>MAARIAVVGGSVAGLSSAILLARRGFEVDLYERDTPPPDDLDDVQQWNRPGAPQTQHPHVFLGLFRKLLRQNLPDVHEDMLAGGVEELPFSCPLAATAPGDEDLLMMAARRTTLEWALHRARGRESRIRYCPGASVQLGDVDNGTLKGIRTAEGDRDYDAVLDATGARSKLGLAFTPVVSDIECGKVYNSRFYVLRDGAERPPLQYGSVSVVDGLGYGAALFYHDRGTFSIDIGRLPEDDAMKKLRDPHAFDRVVAMLEPFRPWFEDGKASPISEVVPMPGLRNVLRGLAPDAPKGYFPVGDRVCLTDPTFGRGLALALAHAVRIAETFAGTEGELAALNVRTTQEQVDYVRPWFDDVVVQDVARTSLWRAAVEDEPWQHLLPDMPPNPFLMIDAEEHDPELGQAARRYVSMLTRTVDTSDIHERIQAIGTSSAKDQAAASAPTYAQVLDALGVGVAV</sequence>
<organism evidence="1 2">
    <name type="scientific">Saccharopolyspora erythraea</name>
    <name type="common">Streptomyces erythraeus</name>
    <dbReference type="NCBI Taxonomy" id="1836"/>
    <lineage>
        <taxon>Bacteria</taxon>
        <taxon>Bacillati</taxon>
        <taxon>Actinomycetota</taxon>
        <taxon>Actinomycetes</taxon>
        <taxon>Pseudonocardiales</taxon>
        <taxon>Pseudonocardiaceae</taxon>
        <taxon>Saccharopolyspora</taxon>
    </lineage>
</organism>
<dbReference type="EMBL" id="BAAAGS010000013">
    <property type="protein sequence ID" value="GAA0524235.1"/>
    <property type="molecule type" value="Genomic_DNA"/>
</dbReference>
<dbReference type="Pfam" id="PF13450">
    <property type="entry name" value="NAD_binding_8"/>
    <property type="match status" value="1"/>
</dbReference>
<accession>A0ABP3MP48</accession>
<dbReference type="RefSeq" id="WP_009943572.1">
    <property type="nucleotide sequence ID" value="NZ_BAAAGS010000013.1"/>
</dbReference>
<dbReference type="PRINTS" id="PR00420">
    <property type="entry name" value="RNGMNOXGNASE"/>
</dbReference>
<reference evidence="2" key="1">
    <citation type="journal article" date="2019" name="Int. J. Syst. Evol. Microbiol.">
        <title>The Global Catalogue of Microorganisms (GCM) 10K type strain sequencing project: providing services to taxonomists for standard genome sequencing and annotation.</title>
        <authorList>
            <consortium name="The Broad Institute Genomics Platform"/>
            <consortium name="The Broad Institute Genome Sequencing Center for Infectious Disease"/>
            <person name="Wu L."/>
            <person name="Ma J."/>
        </authorList>
    </citation>
    <scope>NUCLEOTIDE SEQUENCE [LARGE SCALE GENOMIC DNA]</scope>
    <source>
        <strain evidence="2">JCM 10303</strain>
    </source>
</reference>